<dbReference type="PANTHER" id="PTHR47642">
    <property type="entry name" value="ATP-DEPENDENT DNA HELICASE"/>
    <property type="match status" value="1"/>
</dbReference>
<dbReference type="GO" id="GO:0000723">
    <property type="term" value="P:telomere maintenance"/>
    <property type="evidence" value="ECO:0007669"/>
    <property type="project" value="InterPro"/>
</dbReference>
<gene>
    <name evidence="2" type="ORF">HH304_05270</name>
</gene>
<dbReference type="InterPro" id="IPR029491">
    <property type="entry name" value="Helicase_HTH"/>
</dbReference>
<dbReference type="Gene3D" id="1.10.10.1390">
    <property type="entry name" value="ATP-dependent DNA helicase RecQ"/>
    <property type="match status" value="1"/>
</dbReference>
<proteinExistence type="predicted"/>
<keyword evidence="3" id="KW-1185">Reference proteome</keyword>
<dbReference type="SMART" id="SM00382">
    <property type="entry name" value="AAA"/>
    <property type="match status" value="1"/>
</dbReference>
<dbReference type="InterPro" id="IPR003593">
    <property type="entry name" value="AAA+_ATPase"/>
</dbReference>
<name>A0A848IWY9_9BACT</name>
<accession>A0A848IWY9</accession>
<dbReference type="CDD" id="cd18809">
    <property type="entry name" value="SF1_C_RecD"/>
    <property type="match status" value="1"/>
</dbReference>
<dbReference type="Pfam" id="PF05970">
    <property type="entry name" value="PIF1"/>
    <property type="match status" value="1"/>
</dbReference>
<comment type="caution">
    <text evidence="2">The sequence shown here is derived from an EMBL/GenBank/DDBJ whole genome shotgun (WGS) entry which is preliminary data.</text>
</comment>
<evidence type="ECO:0000313" key="2">
    <source>
        <dbReference type="EMBL" id="NMM47801.1"/>
    </source>
</evidence>
<dbReference type="Gene3D" id="3.40.50.300">
    <property type="entry name" value="P-loop containing nucleotide triphosphate hydrolases"/>
    <property type="match status" value="2"/>
</dbReference>
<dbReference type="InterPro" id="IPR027417">
    <property type="entry name" value="P-loop_NTPase"/>
</dbReference>
<dbReference type="FunFam" id="3.40.50.300:FF:001498">
    <property type="entry name" value="ATP-dependent DNA helicase"/>
    <property type="match status" value="1"/>
</dbReference>
<dbReference type="GO" id="GO:0006281">
    <property type="term" value="P:DNA repair"/>
    <property type="evidence" value="ECO:0007669"/>
    <property type="project" value="InterPro"/>
</dbReference>
<dbReference type="Proteomes" id="UP000559010">
    <property type="component" value="Unassembled WGS sequence"/>
</dbReference>
<dbReference type="SUPFAM" id="SSF52540">
    <property type="entry name" value="P-loop containing nucleoside triphosphate hydrolases"/>
    <property type="match status" value="2"/>
</dbReference>
<dbReference type="EMBL" id="JABBNU010000003">
    <property type="protein sequence ID" value="NMM47801.1"/>
    <property type="molecule type" value="Genomic_DNA"/>
</dbReference>
<feature type="domain" description="AAA+ ATPase" evidence="1">
    <location>
        <begin position="19"/>
        <end position="164"/>
    </location>
</feature>
<dbReference type="PANTHER" id="PTHR47642:SF7">
    <property type="entry name" value="ATP-DEPENDENT DNA HELICASE PIF1"/>
    <property type="match status" value="1"/>
</dbReference>
<dbReference type="InterPro" id="IPR051055">
    <property type="entry name" value="PIF1_helicase"/>
</dbReference>
<sequence length="732" mass="83664">MELKTNNITDLANRYINNTNRHIFLTGKAGTGKTTFLRQLVSSTVKKTAVAAPTGIAAINAGGVTLHSLLQLPFGVFVPDQNYNSSDFVNTPRTVLSGFRLNKSKRKLLQELELLIIDEVSMLRADLLDCIDTVLRHARRKKNLPFGGLQILFIGDLLQLPPVVKDQELVHLNRYYDTSYFFSAHALTNYPPVYLELDKIYRQEDNRFVDLLNRFRNNQVTTEDVQYLNSNHFENIDHENLSDDHVRITTHNQKADTINANALNKLTTKPKTFKADIVGDFPESMYPVNPELELKIGAQVMFTKNDGEERRYFNGKIGTVTDITEDLIEVTCPDDDLPISVSQYDWHNIRYTLNKETNEVDEKIIGSFKQYPLKLAWAITVHKSQGLTFDKAILDLSDAFAPGQVYVALSRLRSLDGLVLSSPISNQMISNDTVLTSYSSNKPNLEQLEEQIKRDFKDFLRLHTSDSFDFSSLMYLMKEHLKSFEKIEGESKKLAYRQWTSELFDEIQKLGNTSDTFIRQVRQIAATEGDIIPTLLERVRKAKEYFEPLLHDIQKKIGQQIDSLKVKTGVKTYTNELIELEATVYSQIRNLNKAYQFIKETSNGNLLTREKLTSGKQLEERKEALKKIKEKVKKKPTHEISYELYKEGLSLEEIADKRGLVQNTIAGHMCYYVASGEVNVEDFVDKEKISNILTVAETIKSLKLTEIKEKLGEEYSFGDIKFALAFKESQGI</sequence>
<dbReference type="RefSeq" id="WP_169678685.1">
    <property type="nucleotide sequence ID" value="NZ_JABBNU010000003.1"/>
</dbReference>
<protein>
    <submittedName>
        <fullName evidence="2">AAA family ATPase</fullName>
    </submittedName>
</protein>
<evidence type="ECO:0000259" key="1">
    <source>
        <dbReference type="SMART" id="SM00382"/>
    </source>
</evidence>
<dbReference type="Pfam" id="PF14493">
    <property type="entry name" value="HTH_40"/>
    <property type="match status" value="1"/>
</dbReference>
<dbReference type="InterPro" id="IPR010285">
    <property type="entry name" value="DNA_helicase_pif1-like_DEAD"/>
</dbReference>
<dbReference type="AlphaFoldDB" id="A0A848IWY9"/>
<reference evidence="2 3" key="1">
    <citation type="submission" date="2020-04" db="EMBL/GenBank/DDBJ databases">
        <title>Flammeovirgaceae bacterium KN852 isolated from deep sea.</title>
        <authorList>
            <person name="Zhang D.-C."/>
        </authorList>
    </citation>
    <scope>NUCLEOTIDE SEQUENCE [LARGE SCALE GENOMIC DNA]</scope>
    <source>
        <strain evidence="2 3">KN852</strain>
    </source>
</reference>
<dbReference type="GO" id="GO:0003678">
    <property type="term" value="F:DNA helicase activity"/>
    <property type="evidence" value="ECO:0007669"/>
    <property type="project" value="InterPro"/>
</dbReference>
<evidence type="ECO:0000313" key="3">
    <source>
        <dbReference type="Proteomes" id="UP000559010"/>
    </source>
</evidence>
<organism evidence="2 3">
    <name type="scientific">Marinigracilibium pacificum</name>
    <dbReference type="NCBI Taxonomy" id="2729599"/>
    <lineage>
        <taxon>Bacteria</taxon>
        <taxon>Pseudomonadati</taxon>
        <taxon>Bacteroidota</taxon>
        <taxon>Cytophagia</taxon>
        <taxon>Cytophagales</taxon>
        <taxon>Flammeovirgaceae</taxon>
        <taxon>Marinigracilibium</taxon>
    </lineage>
</organism>